<accession>A0A7H0HB05</accession>
<dbReference type="EMBL" id="CP060790">
    <property type="protein sequence ID" value="QNP57721.1"/>
    <property type="molecule type" value="Genomic_DNA"/>
</dbReference>
<keyword evidence="1" id="KW-1133">Transmembrane helix</keyword>
<evidence type="ECO:0008006" key="4">
    <source>
        <dbReference type="Google" id="ProtNLM"/>
    </source>
</evidence>
<proteinExistence type="predicted"/>
<keyword evidence="1" id="KW-0812">Transmembrane</keyword>
<dbReference type="Gene3D" id="1.10.287.700">
    <property type="entry name" value="Helix hairpin bin"/>
    <property type="match status" value="1"/>
</dbReference>
<feature type="transmembrane region" description="Helical" evidence="1">
    <location>
        <begin position="104"/>
        <end position="122"/>
    </location>
</feature>
<dbReference type="RefSeq" id="WP_187734724.1">
    <property type="nucleotide sequence ID" value="NZ_CP060790.1"/>
</dbReference>
<keyword evidence="1" id="KW-0472">Membrane</keyword>
<name>A0A7H0HB05_9BURK</name>
<dbReference type="Proteomes" id="UP000516057">
    <property type="component" value="Chromosome"/>
</dbReference>
<organism evidence="2 3">
    <name type="scientific">Paenacidovorax monticola</name>
    <dbReference type="NCBI Taxonomy" id="1926868"/>
    <lineage>
        <taxon>Bacteria</taxon>
        <taxon>Pseudomonadati</taxon>
        <taxon>Pseudomonadota</taxon>
        <taxon>Betaproteobacteria</taxon>
        <taxon>Burkholderiales</taxon>
        <taxon>Comamonadaceae</taxon>
        <taxon>Paenacidovorax</taxon>
    </lineage>
</organism>
<evidence type="ECO:0000313" key="2">
    <source>
        <dbReference type="EMBL" id="QNP57721.1"/>
    </source>
</evidence>
<evidence type="ECO:0000256" key="1">
    <source>
        <dbReference type="SAM" id="Phobius"/>
    </source>
</evidence>
<dbReference type="AlphaFoldDB" id="A0A7H0HB05"/>
<sequence>MQRTATDKATETARHLAQDTLEGAENAVQATRAFANESLDQAESRVRHLRREIDPGIDELAARAQDLATRSINYCADTTARARRQFGQAAEATSRYVAEQPGKSLLIAAAAGAALATAVVYASRARR</sequence>
<reference evidence="2 3" key="1">
    <citation type="submission" date="2020-08" db="EMBL/GenBank/DDBJ databases">
        <title>Genome sequence of Acidovorax monticola KACC 19171T.</title>
        <authorList>
            <person name="Hyun D.-W."/>
            <person name="Bae J.-W."/>
        </authorList>
    </citation>
    <scope>NUCLEOTIDE SEQUENCE [LARGE SCALE GENOMIC DNA]</scope>
    <source>
        <strain evidence="2 3">KACC 19171</strain>
    </source>
</reference>
<keyword evidence="3" id="KW-1185">Reference proteome</keyword>
<dbReference type="KEGG" id="amon:H9L24_11095"/>
<evidence type="ECO:0000313" key="3">
    <source>
        <dbReference type="Proteomes" id="UP000516057"/>
    </source>
</evidence>
<gene>
    <name evidence="2" type="ORF">H9L24_11095</name>
</gene>
<protein>
    <recommendedName>
        <fullName evidence="4">DUF883 family protein</fullName>
    </recommendedName>
</protein>